<dbReference type="Proteomes" id="UP000015344">
    <property type="component" value="Unassembled WGS sequence"/>
</dbReference>
<dbReference type="AlphaFoldDB" id="S9ST74"/>
<keyword evidence="1" id="KW-0175">Coiled coil</keyword>
<evidence type="ECO:0000313" key="3">
    <source>
        <dbReference type="Proteomes" id="UP000015344"/>
    </source>
</evidence>
<protein>
    <submittedName>
        <fullName evidence="2">Uncharacterized protein</fullName>
    </submittedName>
</protein>
<organism evidence="2 3">
    <name type="scientific">Paenibacillus alvei TS-15</name>
    <dbReference type="NCBI Taxonomy" id="1117108"/>
    <lineage>
        <taxon>Bacteria</taxon>
        <taxon>Bacillati</taxon>
        <taxon>Bacillota</taxon>
        <taxon>Bacilli</taxon>
        <taxon>Bacillales</taxon>
        <taxon>Paenibacillaceae</taxon>
        <taxon>Paenibacillus</taxon>
    </lineage>
</organism>
<reference evidence="2 3" key="1">
    <citation type="submission" date="2013-05" db="EMBL/GenBank/DDBJ databases">
        <authorList>
            <person name="Strain E.A."/>
            <person name="Brown E."/>
            <person name="Allard M.W."/>
            <person name="Luo Y.L."/>
        </authorList>
    </citation>
    <scope>NUCLEOTIDE SEQUENCE [LARGE SCALE GENOMIC DNA]</scope>
    <source>
        <strain evidence="2 3">TS-15</strain>
    </source>
</reference>
<evidence type="ECO:0000256" key="1">
    <source>
        <dbReference type="SAM" id="Coils"/>
    </source>
</evidence>
<dbReference type="PATRIC" id="fig|1117108.3.peg.1374"/>
<dbReference type="RefSeq" id="WP_021258814.1">
    <property type="nucleotide sequence ID" value="NZ_ATMT01000028.1"/>
</dbReference>
<dbReference type="EMBL" id="ATMT01000028">
    <property type="protein sequence ID" value="EPY07909.1"/>
    <property type="molecule type" value="Genomic_DNA"/>
</dbReference>
<accession>S9ST74</accession>
<gene>
    <name evidence="2" type="ORF">PAALTS15_06684</name>
</gene>
<sequence>MQQFDEVIFKQRVKERIMNGLRETDKELHQDHSMVSELESKTNISDVHFFSHRRFFGKIIVFSKRLLRKLLMPILNRQTDFNHNVVQQFYHVNELIKEQQEVSVSRLVDNMTVELSSMHKSIEMLLSDIKKQNEDLEDEKKILLSEISKQKNEIEDNKKTIQQLIEQVQNDIEDIEQLKKELYETQRKSIFEVYKELGDMERVQGNYQLSYQMQLMALKYASDEEVQEQKVLESFKLVNQSRNAEYDAI</sequence>
<feature type="coiled-coil region" evidence="1">
    <location>
        <begin position="119"/>
        <end position="188"/>
    </location>
</feature>
<name>S9ST74_PAEAL</name>
<proteinExistence type="predicted"/>
<comment type="caution">
    <text evidence="2">The sequence shown here is derived from an EMBL/GenBank/DDBJ whole genome shotgun (WGS) entry which is preliminary data.</text>
</comment>
<evidence type="ECO:0000313" key="2">
    <source>
        <dbReference type="EMBL" id="EPY07909.1"/>
    </source>
</evidence>